<dbReference type="SUPFAM" id="SSF56281">
    <property type="entry name" value="Metallo-hydrolase/oxidoreductase"/>
    <property type="match status" value="1"/>
</dbReference>
<organism evidence="2">
    <name type="scientific">Triticum urartu</name>
    <name type="common">Red wild einkorn</name>
    <name type="synonym">Crithodium urartu</name>
    <dbReference type="NCBI Taxonomy" id="4572"/>
    <lineage>
        <taxon>Eukaryota</taxon>
        <taxon>Viridiplantae</taxon>
        <taxon>Streptophyta</taxon>
        <taxon>Embryophyta</taxon>
        <taxon>Tracheophyta</taxon>
        <taxon>Spermatophyta</taxon>
        <taxon>Magnoliopsida</taxon>
        <taxon>Liliopsida</taxon>
        <taxon>Poales</taxon>
        <taxon>Poaceae</taxon>
        <taxon>BOP clade</taxon>
        <taxon>Pooideae</taxon>
        <taxon>Triticodae</taxon>
        <taxon>Triticeae</taxon>
        <taxon>Triticinae</taxon>
        <taxon>Triticum</taxon>
    </lineage>
</organism>
<proteinExistence type="predicted"/>
<reference evidence="2" key="1">
    <citation type="journal article" date="2013" name="Nature">
        <title>Draft genome of the wheat A-genome progenitor Triticum urartu.</title>
        <authorList>
            <person name="Ling H.Q."/>
            <person name="Zhao S."/>
            <person name="Liu D."/>
            <person name="Wang J."/>
            <person name="Sun H."/>
            <person name="Zhang C."/>
            <person name="Fan H."/>
            <person name="Li D."/>
            <person name="Dong L."/>
            <person name="Tao Y."/>
            <person name="Gao C."/>
            <person name="Wu H."/>
            <person name="Li Y."/>
            <person name="Cui Y."/>
            <person name="Guo X."/>
            <person name="Zheng S."/>
            <person name="Wang B."/>
            <person name="Yu K."/>
            <person name="Liang Q."/>
            <person name="Yang W."/>
            <person name="Lou X."/>
            <person name="Chen J."/>
            <person name="Feng M."/>
            <person name="Jian J."/>
            <person name="Zhang X."/>
            <person name="Luo G."/>
            <person name="Jiang Y."/>
            <person name="Liu J."/>
            <person name="Wang Z."/>
            <person name="Sha Y."/>
            <person name="Zhang B."/>
            <person name="Wu H."/>
            <person name="Tang D."/>
            <person name="Shen Q."/>
            <person name="Xue P."/>
            <person name="Zou S."/>
            <person name="Wang X."/>
            <person name="Liu X."/>
            <person name="Wang F."/>
            <person name="Yang Y."/>
            <person name="An X."/>
            <person name="Dong Z."/>
            <person name="Zhang K."/>
            <person name="Zhang X."/>
            <person name="Luo M.C."/>
            <person name="Dvorak J."/>
            <person name="Tong Y."/>
            <person name="Wang J."/>
            <person name="Yang H."/>
            <person name="Li Z."/>
            <person name="Wang D."/>
            <person name="Zhang A."/>
            <person name="Wang J."/>
        </authorList>
    </citation>
    <scope>NUCLEOTIDE SEQUENCE</scope>
</reference>
<dbReference type="STRING" id="4572.M8A4D8"/>
<gene>
    <name evidence="2" type="ORF">TRIUR3_05565</name>
</gene>
<sequence length="248" mass="27803">MAGVRSTKRLEFILTIIRSMDKIEVIDFHQTLEVNGIRFWCYTTGHVLGAAMFMVDIAGVRILYTGDYSCEEDRHLKAAEIPQFSPDICIIESTYSVQQHQPRHVREKRFTDAIHNTVSQGGRVLIPAYALGAVARPHMEGQGEDTATVVQPVVHIAGKKHHHADKCCGRRQTLDDTHTMVKNGKSPSTEYKDPEIFHIPRGPRLLGAPCLHKVLLGNWCSKYGYYDPLLSVMGEGRVRRGVRDGRGG</sequence>
<name>M8A4D8_TRIUA</name>
<dbReference type="eggNOG" id="KOG1137">
    <property type="taxonomic scope" value="Eukaryota"/>
</dbReference>
<dbReference type="AlphaFoldDB" id="M8A4D8"/>
<dbReference type="PANTHER" id="PTHR11203:SF11">
    <property type="entry name" value="CLEAVAGE AND POLYADENYLATION SPECIFICITY FACTOR SUBUNIT 3"/>
    <property type="match status" value="1"/>
</dbReference>
<evidence type="ECO:0000313" key="2">
    <source>
        <dbReference type="EMBL" id="EMS66876.1"/>
    </source>
</evidence>
<dbReference type="Gene3D" id="3.60.15.10">
    <property type="entry name" value="Ribonuclease Z/Hydroxyacylglutathione hydrolase-like"/>
    <property type="match status" value="1"/>
</dbReference>
<dbReference type="GO" id="GO:0003723">
    <property type="term" value="F:RNA binding"/>
    <property type="evidence" value="ECO:0007669"/>
    <property type="project" value="TreeGrafter"/>
</dbReference>
<dbReference type="GO" id="GO:0005847">
    <property type="term" value="C:mRNA cleavage and polyadenylation specificity factor complex"/>
    <property type="evidence" value="ECO:0007669"/>
    <property type="project" value="TreeGrafter"/>
</dbReference>
<feature type="domain" description="Metallo-beta-lactamase" evidence="1">
    <location>
        <begin position="18"/>
        <end position="82"/>
    </location>
</feature>
<dbReference type="GO" id="GO:0006398">
    <property type="term" value="P:mRNA 3'-end processing by stem-loop binding and cleavage"/>
    <property type="evidence" value="ECO:0007669"/>
    <property type="project" value="TreeGrafter"/>
</dbReference>
<accession>M8A4D8</accession>
<dbReference type="FunFam" id="3.60.15.10:FF:000161">
    <property type="entry name" value="Predicted protein"/>
    <property type="match status" value="1"/>
</dbReference>
<dbReference type="InterPro" id="IPR050698">
    <property type="entry name" value="MBL"/>
</dbReference>
<dbReference type="PANTHER" id="PTHR11203">
    <property type="entry name" value="CLEAVAGE AND POLYADENYLATION SPECIFICITY FACTOR FAMILY MEMBER"/>
    <property type="match status" value="1"/>
</dbReference>
<dbReference type="InterPro" id="IPR036866">
    <property type="entry name" value="RibonucZ/Hydroxyglut_hydro"/>
</dbReference>
<protein>
    <recommendedName>
        <fullName evidence="1">Metallo-beta-lactamase domain-containing protein</fullName>
    </recommendedName>
</protein>
<dbReference type="GO" id="GO:0004534">
    <property type="term" value="F:5'-3' RNA exonuclease activity"/>
    <property type="evidence" value="ECO:0007669"/>
    <property type="project" value="TreeGrafter"/>
</dbReference>
<dbReference type="InterPro" id="IPR001279">
    <property type="entry name" value="Metallo-B-lactamas"/>
</dbReference>
<dbReference type="EMBL" id="KD026118">
    <property type="protein sequence ID" value="EMS66876.1"/>
    <property type="molecule type" value="Genomic_DNA"/>
</dbReference>
<dbReference type="Pfam" id="PF16661">
    <property type="entry name" value="Lactamase_B_6"/>
    <property type="match status" value="1"/>
</dbReference>
<evidence type="ECO:0000259" key="1">
    <source>
        <dbReference type="Pfam" id="PF16661"/>
    </source>
</evidence>
<dbReference type="GO" id="GO:0004521">
    <property type="term" value="F:RNA endonuclease activity"/>
    <property type="evidence" value="ECO:0007669"/>
    <property type="project" value="TreeGrafter"/>
</dbReference>